<comment type="subcellular location">
    <subcellularLocation>
        <location evidence="1">Cell membrane</location>
        <topology evidence="1">Multi-pass membrane protein</topology>
    </subcellularLocation>
</comment>
<dbReference type="PANTHER" id="PTHR10010">
    <property type="entry name" value="SOLUTE CARRIER FAMILY 34 SODIUM PHOSPHATE , MEMBER 2-RELATED"/>
    <property type="match status" value="1"/>
</dbReference>
<dbReference type="GO" id="GO:0005436">
    <property type="term" value="F:sodium:phosphate symporter activity"/>
    <property type="evidence" value="ECO:0007669"/>
    <property type="project" value="InterPro"/>
</dbReference>
<keyword evidence="3 7" id="KW-0812">Transmembrane</keyword>
<evidence type="ECO:0000256" key="6">
    <source>
        <dbReference type="SAM" id="Coils"/>
    </source>
</evidence>
<evidence type="ECO:0000259" key="8">
    <source>
        <dbReference type="Pfam" id="PF01895"/>
    </source>
</evidence>
<dbReference type="EMBL" id="FO681348">
    <property type="protein sequence ID" value="CCV66295.1"/>
    <property type="molecule type" value="Genomic_DNA"/>
</dbReference>
<dbReference type="InterPro" id="IPR026022">
    <property type="entry name" value="PhoU_dom"/>
</dbReference>
<dbReference type="Proteomes" id="UP000032737">
    <property type="component" value="Chromosome"/>
</dbReference>
<keyword evidence="10" id="KW-1185">Reference proteome</keyword>
<dbReference type="SUPFAM" id="SSF109755">
    <property type="entry name" value="PhoU-like"/>
    <property type="match status" value="1"/>
</dbReference>
<keyword evidence="4 7" id="KW-1133">Transmembrane helix</keyword>
<dbReference type="GO" id="GO:0005886">
    <property type="term" value="C:plasma membrane"/>
    <property type="evidence" value="ECO:0007669"/>
    <property type="project" value="UniProtKB-SubCell"/>
</dbReference>
<dbReference type="InterPro" id="IPR038078">
    <property type="entry name" value="PhoU-like_sf"/>
</dbReference>
<evidence type="ECO:0000256" key="2">
    <source>
        <dbReference type="ARBA" id="ARBA00022475"/>
    </source>
</evidence>
<feature type="transmembrane region" description="Helical" evidence="7">
    <location>
        <begin position="46"/>
        <end position="63"/>
    </location>
</feature>
<dbReference type="STRING" id="61635.BN85312740"/>
<keyword evidence="6" id="KW-0175">Coiled coil</keyword>
<feature type="transmembrane region" description="Helical" evidence="7">
    <location>
        <begin position="137"/>
        <end position="158"/>
    </location>
</feature>
<dbReference type="OrthoDB" id="9763003at2"/>
<dbReference type="Pfam" id="PF01895">
    <property type="entry name" value="PhoU"/>
    <property type="match status" value="2"/>
</dbReference>
<feature type="transmembrane region" description="Helical" evidence="7">
    <location>
        <begin position="253"/>
        <end position="273"/>
    </location>
</feature>
<evidence type="ECO:0000256" key="4">
    <source>
        <dbReference type="ARBA" id="ARBA00022989"/>
    </source>
</evidence>
<evidence type="ECO:0000256" key="7">
    <source>
        <dbReference type="SAM" id="Phobius"/>
    </source>
</evidence>
<evidence type="ECO:0000256" key="3">
    <source>
        <dbReference type="ARBA" id="ARBA00022692"/>
    </source>
</evidence>
<keyword evidence="2" id="KW-1003">Cell membrane</keyword>
<evidence type="ECO:0000313" key="9">
    <source>
        <dbReference type="EMBL" id="CCV66295.1"/>
    </source>
</evidence>
<dbReference type="Gene3D" id="1.20.58.220">
    <property type="entry name" value="Phosphate transport system protein phou homolog 2, domain 2"/>
    <property type="match status" value="1"/>
</dbReference>
<feature type="domain" description="PhoU" evidence="8">
    <location>
        <begin position="355"/>
        <end position="439"/>
    </location>
</feature>
<feature type="transmembrane region" description="Helical" evidence="7">
    <location>
        <begin position="178"/>
        <end position="203"/>
    </location>
</feature>
<feature type="transmembrane region" description="Helical" evidence="7">
    <location>
        <begin position="215"/>
        <end position="241"/>
    </location>
</feature>
<dbReference type="GO" id="GO:0044341">
    <property type="term" value="P:sodium-dependent phosphate transport"/>
    <property type="evidence" value="ECO:0007669"/>
    <property type="project" value="InterPro"/>
</dbReference>
<dbReference type="NCBIfam" id="NF037997">
    <property type="entry name" value="Na_Pi_symport"/>
    <property type="match status" value="1"/>
</dbReference>
<keyword evidence="5 7" id="KW-0472">Membrane</keyword>
<feature type="domain" description="PhoU" evidence="8">
    <location>
        <begin position="466"/>
        <end position="546"/>
    </location>
</feature>
<organism evidence="9 10">
    <name type="scientific">Acholeplasma brassicae</name>
    <dbReference type="NCBI Taxonomy" id="61635"/>
    <lineage>
        <taxon>Bacteria</taxon>
        <taxon>Bacillati</taxon>
        <taxon>Mycoplasmatota</taxon>
        <taxon>Mollicutes</taxon>
        <taxon>Acholeplasmatales</taxon>
        <taxon>Acholeplasmataceae</taxon>
        <taxon>Acholeplasma</taxon>
    </lineage>
</organism>
<proteinExistence type="predicted"/>
<gene>
    <name evidence="9" type="ORF">BN85312740</name>
</gene>
<dbReference type="RefSeq" id="WP_030005155.1">
    <property type="nucleotide sequence ID" value="NC_022549.1"/>
</dbReference>
<dbReference type="AlphaFoldDB" id="U4KPJ8"/>
<protein>
    <submittedName>
        <fullName evidence="9">Na/Pi-cotransporter II-related protein</fullName>
    </submittedName>
</protein>
<dbReference type="InterPro" id="IPR003841">
    <property type="entry name" value="Na/Pi_transpt"/>
</dbReference>
<feature type="transmembrane region" description="Helical" evidence="7">
    <location>
        <begin position="69"/>
        <end position="90"/>
    </location>
</feature>
<feature type="transmembrane region" description="Helical" evidence="7">
    <location>
        <begin position="293"/>
        <end position="315"/>
    </location>
</feature>
<evidence type="ECO:0000256" key="1">
    <source>
        <dbReference type="ARBA" id="ARBA00004651"/>
    </source>
</evidence>
<dbReference type="PANTHER" id="PTHR10010:SF46">
    <property type="entry name" value="SODIUM-DEPENDENT PHOSPHATE TRANSPORT PROTEIN 2B"/>
    <property type="match status" value="1"/>
</dbReference>
<name>U4KPJ8_9MOLU</name>
<dbReference type="KEGG" id="abra:BN85312740"/>
<feature type="transmembrane region" description="Helical" evidence="7">
    <location>
        <begin position="6"/>
        <end position="25"/>
    </location>
</feature>
<dbReference type="HOGENOM" id="CLU_025623_0_1_14"/>
<evidence type="ECO:0000313" key="10">
    <source>
        <dbReference type="Proteomes" id="UP000032737"/>
    </source>
</evidence>
<evidence type="ECO:0000256" key="5">
    <source>
        <dbReference type="ARBA" id="ARBA00023136"/>
    </source>
</evidence>
<reference evidence="9 10" key="1">
    <citation type="journal article" date="2013" name="J. Mol. Microbiol. Biotechnol.">
        <title>Analysis of the Complete Genomes of Acholeplasma brassicae , A. palmae and A. laidlawii and Their Comparison to the Obligate Parasites from ' Candidatus Phytoplasma'.</title>
        <authorList>
            <person name="Kube M."/>
            <person name="Siewert C."/>
            <person name="Migdoll A.M."/>
            <person name="Duduk B."/>
            <person name="Holz S."/>
            <person name="Rabus R."/>
            <person name="Seemuller E."/>
            <person name="Mitrovic J."/>
            <person name="Muller I."/>
            <person name="Buttner C."/>
            <person name="Reinhardt R."/>
        </authorList>
    </citation>
    <scope>NUCLEOTIDE SEQUENCE [LARGE SCALE GENOMIC DNA]</scope>
    <source>
        <strain evidence="10">0502</strain>
    </source>
</reference>
<sequence length="568" mass="64082">MGLGESVLYILGGVAIFLFGIDLMGDGLKKLAGNRLRTIIEKTTSTPLTGIITGFLLTILLQSSSGTTVLVIGLVSAGLMNLKQAVGLMFGANIGTTVTSVIIGLPISDYGLLMIFIGVVLYLFFTKKFMKNLGAVLFGFGLIFFGLDTMEVGLVPFVQTDFIEEMFYLFSNTSNHFFWLFGVIFGTLFTAAVQSSSAAIGIIQKLYHLNESVATFSLIGALPMILGANIGTTVTGLLASLNGSIESKRVSMVHILFNLFGSILFLIFLWPYYHAVKWIELRFFEPYAMATLAFAHVLMNIVTTVILFFFIDYLIKIAVRIIKEPKYNDELESIIDESYLQGSPTLALSYVKKGLNQMGSIAKSYLELVKAYSFENSGDAEDKSDKLEKKLDDYDKRLHDYMIKLVRDNELSQRDSNRLSRDLDTIRDFERIGDHLNNLVGFFLERYNDNQRLTEGGKEDLIWFFDKLEYMFDLTLDAFEHNDVNKAKLVIEYEDLIDKIEEKCRLNYIERLKSGEAAFTTKTNYVEILSNLERIADHLSNIAENVINPLRVSRLDVEKVKSQIRERN</sequence>
<accession>U4KPJ8</accession>
<dbReference type="Pfam" id="PF02690">
    <property type="entry name" value="Na_Pi_cotrans"/>
    <property type="match status" value="2"/>
</dbReference>
<feature type="coiled-coil region" evidence="6">
    <location>
        <begin position="377"/>
        <end position="404"/>
    </location>
</feature>
<feature type="transmembrane region" description="Helical" evidence="7">
    <location>
        <begin position="102"/>
        <end position="125"/>
    </location>
</feature>